<name>A0ABM1RZG3_LIMPO</name>
<evidence type="ECO:0000313" key="2">
    <source>
        <dbReference type="RefSeq" id="XP_022236768.1"/>
    </source>
</evidence>
<dbReference type="GeneID" id="111084312"/>
<reference evidence="2" key="1">
    <citation type="submission" date="2025-08" db="UniProtKB">
        <authorList>
            <consortium name="RefSeq"/>
        </authorList>
    </citation>
    <scope>IDENTIFICATION</scope>
    <source>
        <tissue evidence="2">Muscle</tissue>
    </source>
</reference>
<dbReference type="PANTHER" id="PTHR46575">
    <property type="entry name" value="AMYLOID PROTEIN-BINDING PROTEIN 2"/>
    <property type="match status" value="1"/>
</dbReference>
<dbReference type="InterPro" id="IPR042476">
    <property type="entry name" value="APPBP2"/>
</dbReference>
<sequence length="126" mass="14133">MMQNTGLWPWLLALGKVNDDAKHWVMALAACHRHLLHHCFQALMDHGARTAFQLTKAYCQRCSVISTSSEDRRLSTIKLGLSLGGFLSDAGWFPESEKVIVSCLKLCEEKDDAKHWVMALAACLVF</sequence>
<accession>A0ABM1RZG3</accession>
<dbReference type="Proteomes" id="UP000694941">
    <property type="component" value="Unplaced"/>
</dbReference>
<dbReference type="RefSeq" id="XP_022236768.1">
    <property type="nucleotide sequence ID" value="XM_022381060.1"/>
</dbReference>
<protein>
    <submittedName>
        <fullName evidence="2">Amyloid protein-binding protein 2-like</fullName>
    </submittedName>
</protein>
<organism evidence="1 2">
    <name type="scientific">Limulus polyphemus</name>
    <name type="common">Atlantic horseshoe crab</name>
    <dbReference type="NCBI Taxonomy" id="6850"/>
    <lineage>
        <taxon>Eukaryota</taxon>
        <taxon>Metazoa</taxon>
        <taxon>Ecdysozoa</taxon>
        <taxon>Arthropoda</taxon>
        <taxon>Chelicerata</taxon>
        <taxon>Merostomata</taxon>
        <taxon>Xiphosura</taxon>
        <taxon>Limulidae</taxon>
        <taxon>Limulus</taxon>
    </lineage>
</organism>
<dbReference type="PANTHER" id="PTHR46575:SF1">
    <property type="entry name" value="AMYLOID PROTEIN-BINDING PROTEIN 2"/>
    <property type="match status" value="1"/>
</dbReference>
<gene>
    <name evidence="2" type="primary">LOC111084312</name>
</gene>
<keyword evidence="1" id="KW-1185">Reference proteome</keyword>
<evidence type="ECO:0000313" key="1">
    <source>
        <dbReference type="Proteomes" id="UP000694941"/>
    </source>
</evidence>
<proteinExistence type="predicted"/>